<protein>
    <recommendedName>
        <fullName evidence="3">MarR family transcriptional regulator</fullName>
    </recommendedName>
</protein>
<accession>A0ABQ2DFZ1</accession>
<dbReference type="RefSeq" id="WP_189008096.1">
    <property type="nucleotide sequence ID" value="NZ_BMOD01000034.1"/>
</dbReference>
<name>A0ABQ2DFZ1_9DEIO</name>
<dbReference type="EMBL" id="BMOD01000034">
    <property type="protein sequence ID" value="GGJ55884.1"/>
    <property type="molecule type" value="Genomic_DNA"/>
</dbReference>
<organism evidence="1 2">
    <name type="scientific">Deinococcus roseus</name>
    <dbReference type="NCBI Taxonomy" id="392414"/>
    <lineage>
        <taxon>Bacteria</taxon>
        <taxon>Thermotogati</taxon>
        <taxon>Deinococcota</taxon>
        <taxon>Deinococci</taxon>
        <taxon>Deinococcales</taxon>
        <taxon>Deinococcaceae</taxon>
        <taxon>Deinococcus</taxon>
    </lineage>
</organism>
<evidence type="ECO:0000313" key="1">
    <source>
        <dbReference type="EMBL" id="GGJ55884.1"/>
    </source>
</evidence>
<evidence type="ECO:0008006" key="3">
    <source>
        <dbReference type="Google" id="ProtNLM"/>
    </source>
</evidence>
<proteinExistence type="predicted"/>
<evidence type="ECO:0000313" key="2">
    <source>
        <dbReference type="Proteomes" id="UP000632222"/>
    </source>
</evidence>
<reference evidence="2" key="1">
    <citation type="journal article" date="2019" name="Int. J. Syst. Evol. Microbiol.">
        <title>The Global Catalogue of Microorganisms (GCM) 10K type strain sequencing project: providing services to taxonomists for standard genome sequencing and annotation.</title>
        <authorList>
            <consortium name="The Broad Institute Genomics Platform"/>
            <consortium name="The Broad Institute Genome Sequencing Center for Infectious Disease"/>
            <person name="Wu L."/>
            <person name="Ma J."/>
        </authorList>
    </citation>
    <scope>NUCLEOTIDE SEQUENCE [LARGE SCALE GENOMIC DNA]</scope>
    <source>
        <strain evidence="2">JCM 14370</strain>
    </source>
</reference>
<dbReference type="Proteomes" id="UP000632222">
    <property type="component" value="Unassembled WGS sequence"/>
</dbReference>
<keyword evidence="2" id="KW-1185">Reference proteome</keyword>
<sequence>MLAAEAFQAENRLLTLLSRPSLGLQVQKTVHSTHDVQVITPQGEAHTFTLKHLQHSTPGRVKDWLKRNWTGSRPNHTLVLSFPWVSEHTLDLLESHGVSALDLAGNHRLRFGTYLLERTGHPAPKHAPGDTSLFTPKASRILRAFFADPQHPWGTQELADRCQVSLGQVSKIRQKLISEGHLVDGPQGLRLSDPQALLSSWVESGLNVKSQPLSAYTPLHGKRLEDALRTLSPHATEVLLSHENAAGWMSPFLTPTRTHLYASTDGWHHLQKVLQAETADKGGNLTVHLTDDPGVFLDRVEVAENLWTTSPVQTYLDLHQQGNRGKEAAQKLLDLHLLPLWQGTFPYRSWPLRGERYA</sequence>
<gene>
    <name evidence="1" type="ORF">GCM10008938_47560</name>
</gene>
<comment type="caution">
    <text evidence="1">The sequence shown here is derived from an EMBL/GenBank/DDBJ whole genome shotgun (WGS) entry which is preliminary data.</text>
</comment>